<sequence>MLFGIICLLAACSDVRTPKHTHAEDYCADSETARLFRRSKWTGLDNDLKIILMLDGQDFEIYGAFDEDKDGIHEYAEYYIGTLRIYNDIIFTITTVYTMILMNVFLTKMCK</sequence>
<evidence type="ECO:0008006" key="4">
    <source>
        <dbReference type="Google" id="ProtNLM"/>
    </source>
</evidence>
<comment type="caution">
    <text evidence="2">The sequence shown here is derived from an EMBL/GenBank/DDBJ whole genome shotgun (WGS) entry which is preliminary data.</text>
</comment>
<keyword evidence="1" id="KW-0472">Membrane</keyword>
<proteinExistence type="predicted"/>
<evidence type="ECO:0000313" key="3">
    <source>
        <dbReference type="Proteomes" id="UP000555193"/>
    </source>
</evidence>
<feature type="transmembrane region" description="Helical" evidence="1">
    <location>
        <begin position="85"/>
        <end position="106"/>
    </location>
</feature>
<keyword evidence="1" id="KW-0812">Transmembrane</keyword>
<accession>A0ABD6L116</accession>
<dbReference type="AlphaFoldDB" id="A0ABD6L116"/>
<gene>
    <name evidence="2" type="ORF">HKQ54_02190</name>
</gene>
<dbReference type="Proteomes" id="UP000555193">
    <property type="component" value="Unassembled WGS sequence"/>
</dbReference>
<reference evidence="2 3" key="1">
    <citation type="submission" date="2020-04" db="EMBL/GenBank/DDBJ databases">
        <title>A novel gut-associated lysogenic phage, Bacteroides phage BV01, alters the host transcriptome and bile acid metabolism in Bacteroides vulgatus.</title>
        <authorList>
            <person name="Campbell D.E."/>
            <person name="Ly L."/>
            <person name="Ridlon J.M."/>
            <person name="Hsiao A."/>
            <person name="Degnan P.H."/>
        </authorList>
    </citation>
    <scope>NUCLEOTIDE SEQUENCE [LARGE SCALE GENOMIC DNA]</scope>
    <source>
        <strain evidence="2 3">VPI-4506</strain>
    </source>
</reference>
<evidence type="ECO:0000313" key="2">
    <source>
        <dbReference type="EMBL" id="NMW34983.1"/>
    </source>
</evidence>
<dbReference type="EMBL" id="JABDSH010000043">
    <property type="protein sequence ID" value="NMW34983.1"/>
    <property type="molecule type" value="Genomic_DNA"/>
</dbReference>
<evidence type="ECO:0000256" key="1">
    <source>
        <dbReference type="SAM" id="Phobius"/>
    </source>
</evidence>
<protein>
    <recommendedName>
        <fullName evidence="4">Lipoprotein</fullName>
    </recommendedName>
</protein>
<keyword evidence="1" id="KW-1133">Transmembrane helix</keyword>
<dbReference type="RefSeq" id="WP_172772893.1">
    <property type="nucleotide sequence ID" value="NZ_JABDSD010000066.1"/>
</dbReference>
<organism evidence="2 3">
    <name type="scientific">Phocaeicola vulgatus</name>
    <name type="common">Bacteroides vulgatus</name>
    <dbReference type="NCBI Taxonomy" id="821"/>
    <lineage>
        <taxon>Bacteria</taxon>
        <taxon>Pseudomonadati</taxon>
        <taxon>Bacteroidota</taxon>
        <taxon>Bacteroidia</taxon>
        <taxon>Bacteroidales</taxon>
        <taxon>Bacteroidaceae</taxon>
        <taxon>Phocaeicola</taxon>
    </lineage>
</organism>
<name>A0ABD6L116_PHOVU</name>